<reference evidence="2" key="1">
    <citation type="submission" date="2014-11" db="EMBL/GenBank/DDBJ databases">
        <authorList>
            <person name="Otto D Thomas"/>
            <person name="Naeem Raeece"/>
        </authorList>
    </citation>
    <scope>NUCLEOTIDE SEQUENCE</scope>
</reference>
<dbReference type="EMBL" id="CDMZ01001083">
    <property type="protein sequence ID" value="CEM26951.1"/>
    <property type="molecule type" value="Genomic_DNA"/>
</dbReference>
<feature type="region of interest" description="Disordered" evidence="1">
    <location>
        <begin position="48"/>
        <end position="126"/>
    </location>
</feature>
<protein>
    <submittedName>
        <fullName evidence="2">Uncharacterized protein</fullName>
    </submittedName>
</protein>
<proteinExistence type="predicted"/>
<sequence length="377" mass="42737">MLSRSLSACRSLTVSEAGWRGGVQLCHATSTGSTPSCLLTCKRCQTKKAQRQKEKRGDRPSVGRGYEKRESRPPPLDPKDYFPVREPSSARTDTGWSDSWVPPSFGTPYKDPDNPSGFGDKDTKFDSKDPAAALGYEVPYKFKVVDDPISVSGHKGNPRPLSKDGSAQTTYTDFVGNRFPTLETSEAHVYFKDTGFDRFAPRVFPIKLPMARRLDPLRREYIHFLHTLDPQRFTVEKIAERYGLRQGTVKRVINEFGVKLWYRQAGIPYQRRLAKKEGVMRAKEDAYSKIVGYSDRGDADEKVKRGGSEDVGEEWEGWKATMDWVKRQCVEVEALSAFPLPSTRDPMPKQVDVDVVVKNTGKTKVMNWINPRERVVF</sequence>
<dbReference type="AlphaFoldDB" id="A0A0G4GCF6"/>
<dbReference type="PhylomeDB" id="A0A0G4GCF6"/>
<accession>A0A0G4GCF6</accession>
<evidence type="ECO:0000256" key="1">
    <source>
        <dbReference type="SAM" id="MobiDB-lite"/>
    </source>
</evidence>
<gene>
    <name evidence="2" type="ORF">Cvel_21279</name>
</gene>
<organism evidence="2">
    <name type="scientific">Chromera velia CCMP2878</name>
    <dbReference type="NCBI Taxonomy" id="1169474"/>
    <lineage>
        <taxon>Eukaryota</taxon>
        <taxon>Sar</taxon>
        <taxon>Alveolata</taxon>
        <taxon>Colpodellida</taxon>
        <taxon>Chromeraceae</taxon>
        <taxon>Chromera</taxon>
    </lineage>
</organism>
<evidence type="ECO:0000313" key="2">
    <source>
        <dbReference type="EMBL" id="CEM26951.1"/>
    </source>
</evidence>
<feature type="compositionally biased region" description="Basic and acidic residues" evidence="1">
    <location>
        <begin position="51"/>
        <end position="83"/>
    </location>
</feature>
<dbReference type="VEuPathDB" id="CryptoDB:Cvel_21279"/>
<name>A0A0G4GCF6_9ALVE</name>